<proteinExistence type="predicted"/>
<protein>
    <recommendedName>
        <fullName evidence="4">MD-2-related lipid-recognition domain-containing protein</fullName>
    </recommendedName>
</protein>
<keyword evidence="3" id="KW-1185">Reference proteome</keyword>
<evidence type="ECO:0000256" key="1">
    <source>
        <dbReference type="SAM" id="SignalP"/>
    </source>
</evidence>
<feature type="signal peptide" evidence="1">
    <location>
        <begin position="1"/>
        <end position="24"/>
    </location>
</feature>
<keyword evidence="1" id="KW-0732">Signal</keyword>
<comment type="caution">
    <text evidence="2">The sequence shown here is derived from an EMBL/GenBank/DDBJ whole genome shotgun (WGS) entry which is preliminary data.</text>
</comment>
<sequence>MESSQLPLGIVLFAVLFSIEGAAGYPSNLADYPITPLGIVSPTPNSCYTADTATFSHMEVTGCTEQPCSINSSYTYEIAAWITPGHSTNSMQYRITFDAGTAEHSFGTLSLTKAYYAGSLYRISREVEFPYSLNGKTGEVRVLLFEWSGLYHASRCFQVTVNGP</sequence>
<evidence type="ECO:0000313" key="2">
    <source>
        <dbReference type="EMBL" id="OXA54188.1"/>
    </source>
</evidence>
<organism evidence="2 3">
    <name type="scientific">Folsomia candida</name>
    <name type="common">Springtail</name>
    <dbReference type="NCBI Taxonomy" id="158441"/>
    <lineage>
        <taxon>Eukaryota</taxon>
        <taxon>Metazoa</taxon>
        <taxon>Ecdysozoa</taxon>
        <taxon>Arthropoda</taxon>
        <taxon>Hexapoda</taxon>
        <taxon>Collembola</taxon>
        <taxon>Entomobryomorpha</taxon>
        <taxon>Isotomoidea</taxon>
        <taxon>Isotomidae</taxon>
        <taxon>Proisotominae</taxon>
        <taxon>Folsomia</taxon>
    </lineage>
</organism>
<dbReference type="AlphaFoldDB" id="A0A226EAE6"/>
<evidence type="ECO:0008006" key="4">
    <source>
        <dbReference type="Google" id="ProtNLM"/>
    </source>
</evidence>
<dbReference type="EMBL" id="LNIX01000005">
    <property type="protein sequence ID" value="OXA54188.1"/>
    <property type="molecule type" value="Genomic_DNA"/>
</dbReference>
<name>A0A226EAE6_FOLCA</name>
<reference evidence="2 3" key="1">
    <citation type="submission" date="2015-12" db="EMBL/GenBank/DDBJ databases">
        <title>The genome of Folsomia candida.</title>
        <authorList>
            <person name="Faddeeva A."/>
            <person name="Derks M.F."/>
            <person name="Anvar Y."/>
            <person name="Smit S."/>
            <person name="Van Straalen N."/>
            <person name="Roelofs D."/>
        </authorList>
    </citation>
    <scope>NUCLEOTIDE SEQUENCE [LARGE SCALE GENOMIC DNA]</scope>
    <source>
        <strain evidence="2 3">VU population</strain>
        <tissue evidence="2">Whole body</tissue>
    </source>
</reference>
<dbReference type="Proteomes" id="UP000198287">
    <property type="component" value="Unassembled WGS sequence"/>
</dbReference>
<gene>
    <name evidence="2" type="ORF">Fcan01_10576</name>
</gene>
<accession>A0A226EAE6</accession>
<evidence type="ECO:0000313" key="3">
    <source>
        <dbReference type="Proteomes" id="UP000198287"/>
    </source>
</evidence>
<feature type="chain" id="PRO_5012420617" description="MD-2-related lipid-recognition domain-containing protein" evidence="1">
    <location>
        <begin position="25"/>
        <end position="164"/>
    </location>
</feature>